<dbReference type="SUPFAM" id="SSF54523">
    <property type="entry name" value="Pili subunits"/>
    <property type="match status" value="1"/>
</dbReference>
<evidence type="ECO:0000256" key="1">
    <source>
        <dbReference type="SAM" id="Phobius"/>
    </source>
</evidence>
<dbReference type="InterPro" id="IPR012902">
    <property type="entry name" value="N_methyl_site"/>
</dbReference>
<organism evidence="2">
    <name type="scientific">candidate division TA06 bacterium ADurb.Bin131</name>
    <dbReference type="NCBI Taxonomy" id="1852827"/>
    <lineage>
        <taxon>Bacteria</taxon>
        <taxon>Bacteria division TA06</taxon>
    </lineage>
</organism>
<keyword evidence="1" id="KW-0812">Transmembrane</keyword>
<dbReference type="Proteomes" id="UP000485562">
    <property type="component" value="Unassembled WGS sequence"/>
</dbReference>
<keyword evidence="1" id="KW-0472">Membrane</keyword>
<dbReference type="Pfam" id="PF07963">
    <property type="entry name" value="N_methyl"/>
    <property type="match status" value="1"/>
</dbReference>
<comment type="caution">
    <text evidence="2">The sequence shown here is derived from an EMBL/GenBank/DDBJ whole genome shotgun (WGS) entry which is preliminary data.</text>
</comment>
<feature type="transmembrane region" description="Helical" evidence="1">
    <location>
        <begin position="7"/>
        <end position="27"/>
    </location>
</feature>
<name>A0A1V6C5J4_UNCT6</name>
<accession>A0A1V6C5J4</accession>
<proteinExistence type="predicted"/>
<reference evidence="2" key="1">
    <citation type="submission" date="2017-02" db="EMBL/GenBank/DDBJ databases">
        <title>Delving into the versatile metabolic prowess of the omnipresent phylum Bacteroidetes.</title>
        <authorList>
            <person name="Nobu M.K."/>
            <person name="Mei R."/>
            <person name="Narihiro T."/>
            <person name="Kuroda K."/>
            <person name="Liu W.-T."/>
        </authorList>
    </citation>
    <scope>NUCLEOTIDE SEQUENCE</scope>
    <source>
        <strain evidence="2">ADurb.Bin131</strain>
    </source>
</reference>
<dbReference type="PROSITE" id="PS00409">
    <property type="entry name" value="PROKAR_NTER_METHYL"/>
    <property type="match status" value="1"/>
</dbReference>
<evidence type="ECO:0000313" key="2">
    <source>
        <dbReference type="EMBL" id="OQB72183.1"/>
    </source>
</evidence>
<gene>
    <name evidence="2" type="ORF">BWX89_01426</name>
</gene>
<dbReference type="NCBIfam" id="TIGR02532">
    <property type="entry name" value="IV_pilin_GFxxxE"/>
    <property type="match status" value="1"/>
</dbReference>
<dbReference type="AlphaFoldDB" id="A0A1V6C5J4"/>
<evidence type="ECO:0008006" key="3">
    <source>
        <dbReference type="Google" id="ProtNLM"/>
    </source>
</evidence>
<sequence>MKNKKGFTLIEMLVATVIGFIIIILVYQTMQITIRVSKDVREKLARMQTTNFFLTSFSGRLLCMVPDSSENSFSSDQISIEVVEYKRRKIITYIVEPNEYGKYNLSVKEKDIFYDTEYEYPAIKDLDSFEFQFFDGDSWITTWEKETIPTGISVNFEKDNTKTFFPVAVDIQSQEVQQ</sequence>
<dbReference type="InterPro" id="IPR045584">
    <property type="entry name" value="Pilin-like"/>
</dbReference>
<keyword evidence="1" id="KW-1133">Transmembrane helix</keyword>
<protein>
    <recommendedName>
        <fullName evidence="3">Type II secretion system protein J</fullName>
    </recommendedName>
</protein>
<dbReference type="EMBL" id="MWDQ01000138">
    <property type="protein sequence ID" value="OQB72183.1"/>
    <property type="molecule type" value="Genomic_DNA"/>
</dbReference>